<feature type="domain" description="HTH tetR-type" evidence="6">
    <location>
        <begin position="1"/>
        <end position="61"/>
    </location>
</feature>
<sequence length="191" mass="20184">MSQKEQLLAGARACLIERGYAHTTARDIAAASGANLASIGYHFGSKDALLNAAVVELVEEWGDRITGAVEEIDAPTPTERLEEFVRGILAAGPDERKIILASVQAFAQAEFIPEIRDQLQNTYTRGRVDLSALVLGIPHEEVTDEQAATVGSVSLSLINGAVLQWLLDPVAAAGAARITDAVRTLSGNPGP</sequence>
<dbReference type="GO" id="GO:0000976">
    <property type="term" value="F:transcription cis-regulatory region binding"/>
    <property type="evidence" value="ECO:0007669"/>
    <property type="project" value="TreeGrafter"/>
</dbReference>
<keyword evidence="2" id="KW-0805">Transcription regulation</keyword>
<dbReference type="Pfam" id="PF00440">
    <property type="entry name" value="TetR_N"/>
    <property type="match status" value="1"/>
</dbReference>
<feature type="DNA-binding region" description="H-T-H motif" evidence="5">
    <location>
        <begin position="24"/>
        <end position="43"/>
    </location>
</feature>
<evidence type="ECO:0000313" key="7">
    <source>
        <dbReference type="EMBL" id="ONM49920.1"/>
    </source>
</evidence>
<dbReference type="Pfam" id="PF13977">
    <property type="entry name" value="TetR_C_6"/>
    <property type="match status" value="1"/>
</dbReference>
<dbReference type="PANTHER" id="PTHR30055">
    <property type="entry name" value="HTH-TYPE TRANSCRIPTIONAL REGULATOR RUTR"/>
    <property type="match status" value="1"/>
</dbReference>
<reference evidence="7 8" key="1">
    <citation type="journal article" date="2016" name="Antonie Van Leeuwenhoek">
        <title>Nocardia donostiensis sp. nov., isolated from human respiratory specimens.</title>
        <authorList>
            <person name="Ercibengoa M."/>
            <person name="Bell M."/>
            <person name="Marimon J.M."/>
            <person name="Humrighouse B."/>
            <person name="Klenk H.P."/>
            <person name="Potter G."/>
            <person name="Perez-Trallero E."/>
        </authorList>
    </citation>
    <scope>NUCLEOTIDE SEQUENCE [LARGE SCALE GENOMIC DNA]</scope>
    <source>
        <strain evidence="7 8">X1655</strain>
    </source>
</reference>
<dbReference type="InterPro" id="IPR009057">
    <property type="entry name" value="Homeodomain-like_sf"/>
</dbReference>
<accession>A0A1W0AT24</accession>
<dbReference type="InterPro" id="IPR050109">
    <property type="entry name" value="HTH-type_TetR-like_transc_reg"/>
</dbReference>
<dbReference type="SUPFAM" id="SSF46689">
    <property type="entry name" value="Homeodomain-like"/>
    <property type="match status" value="1"/>
</dbReference>
<dbReference type="OrthoDB" id="2356263at2"/>
<dbReference type="PROSITE" id="PS50977">
    <property type="entry name" value="HTH_TETR_2"/>
    <property type="match status" value="1"/>
</dbReference>
<comment type="caution">
    <text evidence="7">The sequence shown here is derived from an EMBL/GenBank/DDBJ whole genome shotgun (WGS) entry which is preliminary data.</text>
</comment>
<dbReference type="RefSeq" id="WP_077115431.1">
    <property type="nucleotide sequence ID" value="NZ_LOKT01000014.1"/>
</dbReference>
<protein>
    <submittedName>
        <fullName evidence="7">TetR family transcriptional regulator</fullName>
    </submittedName>
</protein>
<organism evidence="7 8">
    <name type="scientific">Nocardia donostiensis</name>
    <dbReference type="NCBI Taxonomy" id="1538463"/>
    <lineage>
        <taxon>Bacteria</taxon>
        <taxon>Bacillati</taxon>
        <taxon>Actinomycetota</taxon>
        <taxon>Actinomycetes</taxon>
        <taxon>Mycobacteriales</taxon>
        <taxon>Nocardiaceae</taxon>
        <taxon>Nocardia</taxon>
    </lineage>
</organism>
<dbReference type="PRINTS" id="PR00455">
    <property type="entry name" value="HTHTETR"/>
</dbReference>
<name>A0A1W0AT24_9NOCA</name>
<proteinExistence type="predicted"/>
<dbReference type="PANTHER" id="PTHR30055:SF219">
    <property type="entry name" value="TRANSCRIPTIONAL REGULATORY PROTEIN"/>
    <property type="match status" value="1"/>
</dbReference>
<dbReference type="SUPFAM" id="SSF48498">
    <property type="entry name" value="Tetracyclin repressor-like, C-terminal domain"/>
    <property type="match status" value="1"/>
</dbReference>
<dbReference type="Proteomes" id="UP000188836">
    <property type="component" value="Unassembled WGS sequence"/>
</dbReference>
<evidence type="ECO:0000256" key="2">
    <source>
        <dbReference type="ARBA" id="ARBA00023015"/>
    </source>
</evidence>
<evidence type="ECO:0000259" key="6">
    <source>
        <dbReference type="PROSITE" id="PS50977"/>
    </source>
</evidence>
<dbReference type="Gene3D" id="1.10.357.10">
    <property type="entry name" value="Tetracycline Repressor, domain 2"/>
    <property type="match status" value="1"/>
</dbReference>
<dbReference type="InterPro" id="IPR001647">
    <property type="entry name" value="HTH_TetR"/>
</dbReference>
<dbReference type="InterPro" id="IPR036271">
    <property type="entry name" value="Tet_transcr_reg_TetR-rel_C_sf"/>
</dbReference>
<evidence type="ECO:0000256" key="5">
    <source>
        <dbReference type="PROSITE-ProRule" id="PRU00335"/>
    </source>
</evidence>
<evidence type="ECO:0000256" key="4">
    <source>
        <dbReference type="ARBA" id="ARBA00023163"/>
    </source>
</evidence>
<dbReference type="EMBL" id="MUMY01000003">
    <property type="protein sequence ID" value="ONM49920.1"/>
    <property type="molecule type" value="Genomic_DNA"/>
</dbReference>
<evidence type="ECO:0000256" key="1">
    <source>
        <dbReference type="ARBA" id="ARBA00022491"/>
    </source>
</evidence>
<dbReference type="STRING" id="1538463.B0T36_19995"/>
<keyword evidence="1" id="KW-0678">Repressor</keyword>
<gene>
    <name evidence="7" type="ORF">B0T46_05985</name>
</gene>
<keyword evidence="4" id="KW-0804">Transcription</keyword>
<evidence type="ECO:0000256" key="3">
    <source>
        <dbReference type="ARBA" id="ARBA00023125"/>
    </source>
</evidence>
<dbReference type="GO" id="GO:0003700">
    <property type="term" value="F:DNA-binding transcription factor activity"/>
    <property type="evidence" value="ECO:0007669"/>
    <property type="project" value="TreeGrafter"/>
</dbReference>
<evidence type="ECO:0000313" key="8">
    <source>
        <dbReference type="Proteomes" id="UP000188836"/>
    </source>
</evidence>
<keyword evidence="3 5" id="KW-0238">DNA-binding</keyword>
<dbReference type="InterPro" id="IPR039538">
    <property type="entry name" value="BetI_C"/>
</dbReference>
<dbReference type="AlphaFoldDB" id="A0A1W0AT24"/>
<keyword evidence="8" id="KW-1185">Reference proteome</keyword>